<comment type="caution">
    <text evidence="5">The sequence shown here is derived from an EMBL/GenBank/DDBJ whole genome shotgun (WGS) entry which is preliminary data.</text>
</comment>
<dbReference type="InterPro" id="IPR011993">
    <property type="entry name" value="PH-like_dom_sf"/>
</dbReference>
<feature type="non-terminal residue" evidence="5">
    <location>
        <position position="1"/>
    </location>
</feature>
<evidence type="ECO:0000259" key="3">
    <source>
        <dbReference type="PROSITE" id="PS50003"/>
    </source>
</evidence>
<dbReference type="InterPro" id="IPR035899">
    <property type="entry name" value="DBL_dom_sf"/>
</dbReference>
<feature type="domain" description="DH" evidence="4">
    <location>
        <begin position="24"/>
        <end position="220"/>
    </location>
</feature>
<keyword evidence="1" id="KW-0597">Phosphoprotein</keyword>
<dbReference type="PROSITE" id="PS50003">
    <property type="entry name" value="PH_DOMAIN"/>
    <property type="match status" value="1"/>
</dbReference>
<dbReference type="Gene3D" id="2.30.29.30">
    <property type="entry name" value="Pleckstrin-homology domain (PH domain)/Phosphotyrosine-binding domain (PTB)"/>
    <property type="match status" value="1"/>
</dbReference>
<dbReference type="AlphaFoldDB" id="A0A8H3EEM6"/>
<dbReference type="SMART" id="SM00325">
    <property type="entry name" value="RhoGEF"/>
    <property type="match status" value="1"/>
</dbReference>
<evidence type="ECO:0008006" key="7">
    <source>
        <dbReference type="Google" id="ProtNLM"/>
    </source>
</evidence>
<dbReference type="CDD" id="cd00160">
    <property type="entry name" value="RhoGEF"/>
    <property type="match status" value="1"/>
</dbReference>
<feature type="domain" description="PH" evidence="3">
    <location>
        <begin position="255"/>
        <end position="390"/>
    </location>
</feature>
<organism evidence="5 6">
    <name type="scientific">Rhizoctonia solani</name>
    <dbReference type="NCBI Taxonomy" id="456999"/>
    <lineage>
        <taxon>Eukaryota</taxon>
        <taxon>Fungi</taxon>
        <taxon>Dikarya</taxon>
        <taxon>Basidiomycota</taxon>
        <taxon>Agaricomycotina</taxon>
        <taxon>Agaricomycetes</taxon>
        <taxon>Cantharellales</taxon>
        <taxon>Ceratobasidiaceae</taxon>
        <taxon>Rhizoctonia</taxon>
    </lineage>
</organism>
<sequence length="432" mass="50208">SVGLEWHHLVSVEVRDGMSKQEVKRQSAIFEFIKREMEYVKDLDLINTLFIQPLVYEDPPPIHLMGLERFISEVFSNLADVLLHHRRMLDRLHEIQRKEHPIIRSISAPVLDAALNWRDAYMTYIPHYPIAEYSLNSQKAENKEFEAFIEVFTSLQQIRAPEARRFDLKAFIHRPVARLPRYESLLREMMDASPMDHEDREYIPQIIEAISELNKSIRAAIDAAKQKVEIWNYASMLVWKPGEMIDLDLHNESRQLYHFGSLFCQPESGSLDFSRWSGVFVLVFDNYLLITKPRVKDGVTKYHVNRRPIPIQLLNLIGFNDPAQQRSTRLFSFGTKRDEAPGGSSDTQDLRFIYTFGIRYSSRAGGISQFFTDSLSAREEWKQKLEEAIGMREVIQDSSKDMPLSSKSSATKRWLNPRGAFLSRTETPSRPL</sequence>
<proteinExistence type="predicted"/>
<evidence type="ECO:0000313" key="5">
    <source>
        <dbReference type="EMBL" id="CAE7225248.1"/>
    </source>
</evidence>
<name>A0A8H3EEM6_9AGAM</name>
<evidence type="ECO:0000259" key="4">
    <source>
        <dbReference type="PROSITE" id="PS50010"/>
    </source>
</evidence>
<dbReference type="Pfam" id="PF00621">
    <property type="entry name" value="RhoGEF"/>
    <property type="match status" value="1"/>
</dbReference>
<dbReference type="Proteomes" id="UP000663827">
    <property type="component" value="Unassembled WGS sequence"/>
</dbReference>
<dbReference type="InterPro" id="IPR052233">
    <property type="entry name" value="Rho-type_GEFs"/>
</dbReference>
<evidence type="ECO:0000256" key="1">
    <source>
        <dbReference type="ARBA" id="ARBA00022553"/>
    </source>
</evidence>
<dbReference type="Gene3D" id="1.20.900.10">
    <property type="entry name" value="Dbl homology (DH) domain"/>
    <property type="match status" value="1"/>
</dbReference>
<protein>
    <recommendedName>
        <fullName evidence="7">DH domain-containing protein</fullName>
    </recommendedName>
</protein>
<gene>
    <name evidence="5" type="ORF">RDB_LOCUS173911</name>
</gene>
<accession>A0A8H3EEM6</accession>
<dbReference type="PROSITE" id="PS50010">
    <property type="entry name" value="DH_2"/>
    <property type="match status" value="1"/>
</dbReference>
<dbReference type="InterPro" id="IPR001849">
    <property type="entry name" value="PH_domain"/>
</dbReference>
<evidence type="ECO:0000256" key="2">
    <source>
        <dbReference type="SAM" id="MobiDB-lite"/>
    </source>
</evidence>
<dbReference type="InterPro" id="IPR041675">
    <property type="entry name" value="PH_5"/>
</dbReference>
<dbReference type="SUPFAM" id="SSF50729">
    <property type="entry name" value="PH domain-like"/>
    <property type="match status" value="1"/>
</dbReference>
<evidence type="ECO:0000313" key="6">
    <source>
        <dbReference type="Proteomes" id="UP000663827"/>
    </source>
</evidence>
<reference evidence="5" key="1">
    <citation type="submission" date="2021-01" db="EMBL/GenBank/DDBJ databases">
        <authorList>
            <person name="Kaushik A."/>
        </authorList>
    </citation>
    <scope>NUCLEOTIDE SEQUENCE</scope>
    <source>
        <strain evidence="5">AG5</strain>
    </source>
</reference>
<dbReference type="EMBL" id="CAJNJQ010006267">
    <property type="protein sequence ID" value="CAE7225248.1"/>
    <property type="molecule type" value="Genomic_DNA"/>
</dbReference>
<dbReference type="SUPFAM" id="SSF48065">
    <property type="entry name" value="DBL homology domain (DH-domain)"/>
    <property type="match status" value="1"/>
</dbReference>
<dbReference type="PANTHER" id="PTHR46572">
    <property type="entry name" value="RHO1 GDP-GTP EXCHANGE PROTEIN 1-RELATED"/>
    <property type="match status" value="1"/>
</dbReference>
<dbReference type="SMART" id="SM00233">
    <property type="entry name" value="PH"/>
    <property type="match status" value="1"/>
</dbReference>
<dbReference type="Pfam" id="PF15405">
    <property type="entry name" value="PH_5"/>
    <property type="match status" value="1"/>
</dbReference>
<dbReference type="GO" id="GO:0005085">
    <property type="term" value="F:guanyl-nucleotide exchange factor activity"/>
    <property type="evidence" value="ECO:0007669"/>
    <property type="project" value="InterPro"/>
</dbReference>
<dbReference type="InterPro" id="IPR000219">
    <property type="entry name" value="DH_dom"/>
</dbReference>
<dbReference type="PANTHER" id="PTHR46572:SF1">
    <property type="entry name" value="RHO1 GUANINE NUCLEOTIDE EXCHANGE FACTOR TUS1"/>
    <property type="match status" value="1"/>
</dbReference>
<feature type="region of interest" description="Disordered" evidence="2">
    <location>
        <begin position="396"/>
        <end position="432"/>
    </location>
</feature>